<dbReference type="PANTHER" id="PTHR30146:SF153">
    <property type="entry name" value="LACTOSE OPERON REPRESSOR"/>
    <property type="match status" value="1"/>
</dbReference>
<dbReference type="InterPro" id="IPR000843">
    <property type="entry name" value="HTH_LacI"/>
</dbReference>
<dbReference type="CDD" id="cd01392">
    <property type="entry name" value="HTH_LacI"/>
    <property type="match status" value="1"/>
</dbReference>
<dbReference type="PROSITE" id="PS50932">
    <property type="entry name" value="HTH_LACI_2"/>
    <property type="match status" value="1"/>
</dbReference>
<dbReference type="PROSITE" id="PS00356">
    <property type="entry name" value="HTH_LACI_1"/>
    <property type="match status" value="1"/>
</dbReference>
<dbReference type="CDD" id="cd01545">
    <property type="entry name" value="PBP1_SalR"/>
    <property type="match status" value="1"/>
</dbReference>
<dbReference type="SUPFAM" id="SSF47413">
    <property type="entry name" value="lambda repressor-like DNA-binding domains"/>
    <property type="match status" value="1"/>
</dbReference>
<sequence>MTTIHDVAKRAGVSAKTVSRVMNDHASVTTKTRDKVREAMAALGYQPSAVARHFRAQGASAVGVLMGDPSGGYHTRTHHALLLACLETGRHLTVELFDGPVVGWHERIRAFIEDGGIREVILLPPECDFGPLKALMRELDVRCVLISPTTPDPNFPAIAMDDRAAAREVVEHLFSLGHTRIGHIAGHPDHAASTHRRNGFFEAYAAAGLPRPAPELIVGGEFTFKTGLDAAKLLLDIDEPPTAIFAANDDMAAATCMEAQRRGLRIPDDLSVVGFDDAPIAGVIWPTLTTIRQPFEPMALRALQTFAAWNSSDSGVRPSPFLAQHTLVVRESTGPARKRPPGQSATGKPG</sequence>
<keyword evidence="3" id="KW-0804">Transcription</keyword>
<dbReference type="PANTHER" id="PTHR30146">
    <property type="entry name" value="LACI-RELATED TRANSCRIPTIONAL REPRESSOR"/>
    <property type="match status" value="1"/>
</dbReference>
<dbReference type="Gene3D" id="1.10.260.40">
    <property type="entry name" value="lambda repressor-like DNA-binding domains"/>
    <property type="match status" value="1"/>
</dbReference>
<keyword evidence="7" id="KW-1185">Reference proteome</keyword>
<dbReference type="OrthoDB" id="128688at2"/>
<dbReference type="Pfam" id="PF13377">
    <property type="entry name" value="Peripla_BP_3"/>
    <property type="match status" value="1"/>
</dbReference>
<evidence type="ECO:0000256" key="3">
    <source>
        <dbReference type="ARBA" id="ARBA00023163"/>
    </source>
</evidence>
<feature type="region of interest" description="Disordered" evidence="4">
    <location>
        <begin position="330"/>
        <end position="350"/>
    </location>
</feature>
<dbReference type="Pfam" id="PF00356">
    <property type="entry name" value="LacI"/>
    <property type="match status" value="1"/>
</dbReference>
<evidence type="ECO:0000259" key="5">
    <source>
        <dbReference type="PROSITE" id="PS50932"/>
    </source>
</evidence>
<dbReference type="GO" id="GO:0000976">
    <property type="term" value="F:transcription cis-regulatory region binding"/>
    <property type="evidence" value="ECO:0007669"/>
    <property type="project" value="TreeGrafter"/>
</dbReference>
<dbReference type="AlphaFoldDB" id="A0A2T9KDQ3"/>
<evidence type="ECO:0000256" key="1">
    <source>
        <dbReference type="ARBA" id="ARBA00023015"/>
    </source>
</evidence>
<protein>
    <submittedName>
        <fullName evidence="6">LacI family transcriptional regulator</fullName>
    </submittedName>
</protein>
<comment type="caution">
    <text evidence="6">The sequence shown here is derived from an EMBL/GenBank/DDBJ whole genome shotgun (WGS) entry which is preliminary data.</text>
</comment>
<dbReference type="InterPro" id="IPR046335">
    <property type="entry name" value="LacI/GalR-like_sensor"/>
</dbReference>
<dbReference type="SMART" id="SM00354">
    <property type="entry name" value="HTH_LACI"/>
    <property type="match status" value="1"/>
</dbReference>
<keyword evidence="2" id="KW-0238">DNA-binding</keyword>
<dbReference type="InterPro" id="IPR028082">
    <property type="entry name" value="Peripla_BP_I"/>
</dbReference>
<reference evidence="6 7" key="1">
    <citation type="submission" date="2018-04" db="EMBL/GenBank/DDBJ databases">
        <title>The genome sequence of Caulobacter sp. 744.</title>
        <authorList>
            <person name="Gao J."/>
            <person name="Sun J."/>
        </authorList>
    </citation>
    <scope>NUCLEOTIDE SEQUENCE [LARGE SCALE GENOMIC DNA]</scope>
    <source>
        <strain evidence="6 7">774</strain>
    </source>
</reference>
<organism evidence="6 7">
    <name type="scientific">Caulobacter endophyticus</name>
    <dbReference type="NCBI Taxonomy" id="2172652"/>
    <lineage>
        <taxon>Bacteria</taxon>
        <taxon>Pseudomonadati</taxon>
        <taxon>Pseudomonadota</taxon>
        <taxon>Alphaproteobacteria</taxon>
        <taxon>Caulobacterales</taxon>
        <taxon>Caulobacteraceae</taxon>
        <taxon>Caulobacter</taxon>
    </lineage>
</organism>
<dbReference type="InterPro" id="IPR010982">
    <property type="entry name" value="Lambda_DNA-bd_dom_sf"/>
</dbReference>
<gene>
    <name evidence="6" type="ORF">DDF67_01620</name>
</gene>
<dbReference type="Gene3D" id="3.40.50.2300">
    <property type="match status" value="2"/>
</dbReference>
<feature type="domain" description="HTH lacI-type" evidence="5">
    <location>
        <begin position="2"/>
        <end position="56"/>
    </location>
</feature>
<dbReference type="PRINTS" id="PR00036">
    <property type="entry name" value="HTHLACI"/>
</dbReference>
<evidence type="ECO:0000313" key="6">
    <source>
        <dbReference type="EMBL" id="PVM93975.1"/>
    </source>
</evidence>
<evidence type="ECO:0000256" key="4">
    <source>
        <dbReference type="SAM" id="MobiDB-lite"/>
    </source>
</evidence>
<proteinExistence type="predicted"/>
<evidence type="ECO:0000313" key="7">
    <source>
        <dbReference type="Proteomes" id="UP000245073"/>
    </source>
</evidence>
<evidence type="ECO:0000256" key="2">
    <source>
        <dbReference type="ARBA" id="ARBA00023125"/>
    </source>
</evidence>
<dbReference type="GO" id="GO:0003700">
    <property type="term" value="F:DNA-binding transcription factor activity"/>
    <property type="evidence" value="ECO:0007669"/>
    <property type="project" value="TreeGrafter"/>
</dbReference>
<keyword evidence="1" id="KW-0805">Transcription regulation</keyword>
<name>A0A2T9KDQ3_9CAUL</name>
<dbReference type="SUPFAM" id="SSF53822">
    <property type="entry name" value="Periplasmic binding protein-like I"/>
    <property type="match status" value="1"/>
</dbReference>
<dbReference type="EMBL" id="QDKQ01000011">
    <property type="protein sequence ID" value="PVM93975.1"/>
    <property type="molecule type" value="Genomic_DNA"/>
</dbReference>
<accession>A0A2T9KDQ3</accession>
<dbReference type="Proteomes" id="UP000245073">
    <property type="component" value="Unassembled WGS sequence"/>
</dbReference>
<dbReference type="RefSeq" id="WP_109099224.1">
    <property type="nucleotide sequence ID" value="NZ_QDKQ01000011.1"/>
</dbReference>